<dbReference type="PANTHER" id="PTHR33221:SF4">
    <property type="entry name" value="HTH-TYPE TRANSCRIPTIONAL REPRESSOR NSRR"/>
    <property type="match status" value="1"/>
</dbReference>
<accession>A0ABW5G2H1</accession>
<evidence type="ECO:0000256" key="1">
    <source>
        <dbReference type="ARBA" id="ARBA00023125"/>
    </source>
</evidence>
<protein>
    <submittedName>
        <fullName evidence="3">RrF2 family transcriptional regulator</fullName>
    </submittedName>
</protein>
<organism evidence="3 4">
    <name type="scientific">Amycolatopsis pigmentata</name>
    <dbReference type="NCBI Taxonomy" id="450801"/>
    <lineage>
        <taxon>Bacteria</taxon>
        <taxon>Bacillati</taxon>
        <taxon>Actinomycetota</taxon>
        <taxon>Actinomycetes</taxon>
        <taxon>Pseudonocardiales</taxon>
        <taxon>Pseudonocardiaceae</taxon>
        <taxon>Amycolatopsis</taxon>
    </lineage>
</organism>
<sequence length="144" mass="15297">MRLTKFTDLALRVVLRLAQAGESGALTPDAVARSVGATDTEIADVVDRLRRLGVVRGRAELTLSPSGPQASLGMLVRELEGSGDVAGCHDDPPCPLTGACRLRGILRTAQDAFYASLDPITVRDLTSPPRSRLQWLGAPVIAPR</sequence>
<proteinExistence type="predicted"/>
<keyword evidence="1" id="KW-0238">DNA-binding</keyword>
<evidence type="ECO:0000313" key="4">
    <source>
        <dbReference type="Proteomes" id="UP001597417"/>
    </source>
</evidence>
<dbReference type="InterPro" id="IPR000944">
    <property type="entry name" value="Tscrpt_reg_Rrf2"/>
</dbReference>
<dbReference type="PANTHER" id="PTHR33221">
    <property type="entry name" value="WINGED HELIX-TURN-HELIX TRANSCRIPTIONAL REGULATOR, RRF2 FAMILY"/>
    <property type="match status" value="1"/>
</dbReference>
<dbReference type="RefSeq" id="WP_378269668.1">
    <property type="nucleotide sequence ID" value="NZ_JBHUKR010000021.1"/>
</dbReference>
<comment type="caution">
    <text evidence="3">The sequence shown here is derived from an EMBL/GenBank/DDBJ whole genome shotgun (WGS) entry which is preliminary data.</text>
</comment>
<reference evidence="4" key="1">
    <citation type="journal article" date="2019" name="Int. J. Syst. Evol. Microbiol.">
        <title>The Global Catalogue of Microorganisms (GCM) 10K type strain sequencing project: providing services to taxonomists for standard genome sequencing and annotation.</title>
        <authorList>
            <consortium name="The Broad Institute Genomics Platform"/>
            <consortium name="The Broad Institute Genome Sequencing Center for Infectious Disease"/>
            <person name="Wu L."/>
            <person name="Ma J."/>
        </authorList>
    </citation>
    <scope>NUCLEOTIDE SEQUENCE [LARGE SCALE GENOMIC DNA]</scope>
    <source>
        <strain evidence="4">CGMCC 4.7645</strain>
    </source>
</reference>
<evidence type="ECO:0000313" key="3">
    <source>
        <dbReference type="EMBL" id="MFD2421213.1"/>
    </source>
</evidence>
<comment type="cofactor">
    <cofactor evidence="2">
        <name>[2Fe-2S] cluster</name>
        <dbReference type="ChEBI" id="CHEBI:190135"/>
    </cofactor>
</comment>
<gene>
    <name evidence="3" type="ORF">ACFSXZ_33280</name>
</gene>
<dbReference type="PROSITE" id="PS51197">
    <property type="entry name" value="HTH_RRF2_2"/>
    <property type="match status" value="1"/>
</dbReference>
<name>A0ABW5G2H1_9PSEU</name>
<dbReference type="EMBL" id="JBHUKR010000021">
    <property type="protein sequence ID" value="MFD2421213.1"/>
    <property type="molecule type" value="Genomic_DNA"/>
</dbReference>
<dbReference type="Pfam" id="PF02082">
    <property type="entry name" value="Rrf2"/>
    <property type="match status" value="1"/>
</dbReference>
<dbReference type="Gene3D" id="1.10.10.10">
    <property type="entry name" value="Winged helix-like DNA-binding domain superfamily/Winged helix DNA-binding domain"/>
    <property type="match status" value="1"/>
</dbReference>
<dbReference type="InterPro" id="IPR036390">
    <property type="entry name" value="WH_DNA-bd_sf"/>
</dbReference>
<evidence type="ECO:0000256" key="2">
    <source>
        <dbReference type="ARBA" id="ARBA00034078"/>
    </source>
</evidence>
<keyword evidence="4" id="KW-1185">Reference proteome</keyword>
<dbReference type="SUPFAM" id="SSF46785">
    <property type="entry name" value="Winged helix' DNA-binding domain"/>
    <property type="match status" value="1"/>
</dbReference>
<dbReference type="InterPro" id="IPR036388">
    <property type="entry name" value="WH-like_DNA-bd_sf"/>
</dbReference>
<dbReference type="Proteomes" id="UP001597417">
    <property type="component" value="Unassembled WGS sequence"/>
</dbReference>